<evidence type="ECO:0000256" key="1">
    <source>
        <dbReference type="SAM" id="MobiDB-lite"/>
    </source>
</evidence>
<protein>
    <submittedName>
        <fullName evidence="3">Amino acid transporter</fullName>
    </submittedName>
</protein>
<dbReference type="RefSeq" id="WP_076690369.1">
    <property type="nucleotide sequence ID" value="NZ_CP018762.1"/>
</dbReference>
<feature type="transmembrane region" description="Helical" evidence="2">
    <location>
        <begin position="40"/>
        <end position="58"/>
    </location>
</feature>
<keyword evidence="2" id="KW-0472">Membrane</keyword>
<dbReference type="EMBL" id="CP018762">
    <property type="protein sequence ID" value="APZ34053.1"/>
    <property type="molecule type" value="Genomic_DNA"/>
</dbReference>
<dbReference type="InterPro" id="IPR025339">
    <property type="entry name" value="DUF4245"/>
</dbReference>
<dbReference type="Proteomes" id="UP000187185">
    <property type="component" value="Chromosome"/>
</dbReference>
<evidence type="ECO:0000313" key="4">
    <source>
        <dbReference type="Proteomes" id="UP000187185"/>
    </source>
</evidence>
<proteinExistence type="predicted"/>
<dbReference type="AlphaFoldDB" id="A0A1P8U7K3"/>
<dbReference type="Pfam" id="PF14030">
    <property type="entry name" value="DUF4245"/>
    <property type="match status" value="1"/>
</dbReference>
<name>A0A1P8U7K3_9MICO</name>
<gene>
    <name evidence="3" type="ORF">BOH66_07150</name>
</gene>
<keyword evidence="2" id="KW-1133">Transmembrane helix</keyword>
<evidence type="ECO:0000313" key="3">
    <source>
        <dbReference type="EMBL" id="APZ34053.1"/>
    </source>
</evidence>
<organism evidence="3 4">
    <name type="scientific">Microbacterium aurum</name>
    <dbReference type="NCBI Taxonomy" id="36805"/>
    <lineage>
        <taxon>Bacteria</taxon>
        <taxon>Bacillati</taxon>
        <taxon>Actinomycetota</taxon>
        <taxon>Actinomycetes</taxon>
        <taxon>Micrococcales</taxon>
        <taxon>Microbacteriaceae</taxon>
        <taxon>Microbacterium</taxon>
    </lineage>
</organism>
<keyword evidence="4" id="KW-1185">Reference proteome</keyword>
<dbReference type="KEGG" id="maur:BOH66_07150"/>
<dbReference type="STRING" id="36805.BOH66_07150"/>
<dbReference type="OrthoDB" id="4801970at2"/>
<sequence length="214" mass="22550">MATTPRVVAELGRPETPQETADRKAASSQAYRQSKTFRNFVTALLVTVAIVAVVYFGVPRGSLPEPEPVDVAAAAESASASIGHPVLVPTVPDSWRANSARLEGSSMWRVVYAPKTGYIRIAQGIGQSADADADAWTSRILGGFAPTGTVNIDGIEWDEYTIASSARSDTVSYAISTDAGSDVVLIYGATDADTAATAAEGVADQIRDLREETR</sequence>
<evidence type="ECO:0000256" key="2">
    <source>
        <dbReference type="SAM" id="Phobius"/>
    </source>
</evidence>
<feature type="region of interest" description="Disordered" evidence="1">
    <location>
        <begin position="1"/>
        <end position="25"/>
    </location>
</feature>
<keyword evidence="2" id="KW-0812">Transmembrane</keyword>
<reference evidence="3 4" key="1">
    <citation type="submission" date="2016-12" db="EMBL/GenBank/DDBJ databases">
        <title>Complete genome sequence of Microbacterium aurum KACC 15219.</title>
        <authorList>
            <person name="Jung Y."/>
            <person name="Shin J.-H."/>
            <person name="Lee Y.-J."/>
            <person name="Yi H."/>
            <person name="Bahn Y.-S."/>
            <person name="Kim J.F."/>
            <person name="Lee D.-W."/>
        </authorList>
    </citation>
    <scope>NUCLEOTIDE SEQUENCE [LARGE SCALE GENOMIC DNA]</scope>
    <source>
        <strain evidence="3 4">KACC 15219</strain>
    </source>
</reference>
<accession>A0A1P8U7K3</accession>